<dbReference type="EMBL" id="JAJNNZ010000005">
    <property type="protein sequence ID" value="MCJ2376873.1"/>
    <property type="molecule type" value="Genomic_DNA"/>
</dbReference>
<dbReference type="NCBIfam" id="NF037995">
    <property type="entry name" value="TRAP_S1"/>
    <property type="match status" value="1"/>
</dbReference>
<evidence type="ECO:0000256" key="2">
    <source>
        <dbReference type="SAM" id="SignalP"/>
    </source>
</evidence>
<sequence>MKLKKLAALMLTGAVAFTSASAMAKTYKLATNVPADGPPGRLLQEFSQRVAEDTDGRVKIKIFANGTLGGQAQYLQQVQSGVVHMGLINSAMMENVQPEFGVLNLPYVFRSNEEFQSVMASDLINEELFQTTQDKGFEVVGFLDSGSRSIYSTKPVNSIDDLKGLKLRVMSSPTYIEMLKLMGTAPTPLDFSEIYSALQQGMIDGAEGGLAGLYELKFGQYAQYAIKSEQTRLVDLIIMNNKALAKMKPEDIATMNDIMLDLSEKSYQVVADNESSALEKAQAELGVKVIEIDKAPLVASMAPIYERTMQDPVKGPMLKKVFDLQGREY</sequence>
<name>A0A9X2AYQ5_9VIBR</name>
<organism evidence="3 4">
    <name type="scientific">Vibrio gelatinilyticus</name>
    <dbReference type="NCBI Taxonomy" id="2893468"/>
    <lineage>
        <taxon>Bacteria</taxon>
        <taxon>Pseudomonadati</taxon>
        <taxon>Pseudomonadota</taxon>
        <taxon>Gammaproteobacteria</taxon>
        <taxon>Vibrionales</taxon>
        <taxon>Vibrionaceae</taxon>
        <taxon>Vibrio</taxon>
    </lineage>
</organism>
<protein>
    <submittedName>
        <fullName evidence="3">TRAP transporter substrate-binding protein DctP</fullName>
    </submittedName>
</protein>
<dbReference type="PANTHER" id="PTHR33376">
    <property type="match status" value="1"/>
</dbReference>
<evidence type="ECO:0000313" key="3">
    <source>
        <dbReference type="EMBL" id="MCJ2376873.1"/>
    </source>
</evidence>
<dbReference type="GO" id="GO:0055085">
    <property type="term" value="P:transmembrane transport"/>
    <property type="evidence" value="ECO:0007669"/>
    <property type="project" value="InterPro"/>
</dbReference>
<dbReference type="RefSeq" id="WP_244356794.1">
    <property type="nucleotide sequence ID" value="NZ_JAJNNZ010000005.1"/>
</dbReference>
<dbReference type="PANTHER" id="PTHR33376:SF2">
    <property type="entry name" value="DICARBOXYLATE-BINDING PERIPLASMIC PROTEIN"/>
    <property type="match status" value="1"/>
</dbReference>
<dbReference type="GO" id="GO:0030288">
    <property type="term" value="C:outer membrane-bounded periplasmic space"/>
    <property type="evidence" value="ECO:0007669"/>
    <property type="project" value="InterPro"/>
</dbReference>
<accession>A0A9X2AYQ5</accession>
<dbReference type="InterPro" id="IPR038404">
    <property type="entry name" value="TRAP_DctP_sf"/>
</dbReference>
<gene>
    <name evidence="3" type="primary">dctP</name>
    <name evidence="3" type="ORF">LNL84_08485</name>
</gene>
<dbReference type="NCBIfam" id="TIGR00787">
    <property type="entry name" value="dctP"/>
    <property type="match status" value="1"/>
</dbReference>
<comment type="caution">
    <text evidence="3">The sequence shown here is derived from an EMBL/GenBank/DDBJ whole genome shotgun (WGS) entry which is preliminary data.</text>
</comment>
<evidence type="ECO:0000313" key="4">
    <source>
        <dbReference type="Proteomes" id="UP001139488"/>
    </source>
</evidence>
<feature type="chain" id="PRO_5040782005" evidence="2">
    <location>
        <begin position="25"/>
        <end position="329"/>
    </location>
</feature>
<keyword evidence="1 2" id="KW-0732">Signal</keyword>
<dbReference type="Proteomes" id="UP001139488">
    <property type="component" value="Unassembled WGS sequence"/>
</dbReference>
<dbReference type="Pfam" id="PF03480">
    <property type="entry name" value="DctP"/>
    <property type="match status" value="1"/>
</dbReference>
<dbReference type="Gene3D" id="3.40.190.170">
    <property type="entry name" value="Bacterial extracellular solute-binding protein, family 7"/>
    <property type="match status" value="1"/>
</dbReference>
<reference evidence="3" key="1">
    <citation type="submission" date="2021-11" db="EMBL/GenBank/DDBJ databases">
        <title>Vibrio ZSDE26 sp. nov. and Vibrio ZSDZ34 sp. nov., isolated from coastal seawater in Qingdao.</title>
        <authorList>
            <person name="Zhang P."/>
        </authorList>
    </citation>
    <scope>NUCLEOTIDE SEQUENCE</scope>
    <source>
        <strain evidence="3">ZSDZ34</strain>
    </source>
</reference>
<dbReference type="GO" id="GO:0030246">
    <property type="term" value="F:carbohydrate binding"/>
    <property type="evidence" value="ECO:0007669"/>
    <property type="project" value="TreeGrafter"/>
</dbReference>
<dbReference type="AlphaFoldDB" id="A0A9X2AYQ5"/>
<dbReference type="InterPro" id="IPR018389">
    <property type="entry name" value="DctP_fam"/>
</dbReference>
<evidence type="ECO:0000256" key="1">
    <source>
        <dbReference type="ARBA" id="ARBA00022729"/>
    </source>
</evidence>
<dbReference type="SUPFAM" id="SSF53850">
    <property type="entry name" value="Periplasmic binding protein-like II"/>
    <property type="match status" value="1"/>
</dbReference>
<keyword evidence="4" id="KW-1185">Reference proteome</keyword>
<proteinExistence type="predicted"/>
<dbReference type="PIRSF" id="PIRSF006470">
    <property type="entry name" value="DctB"/>
    <property type="match status" value="1"/>
</dbReference>
<dbReference type="InterPro" id="IPR004682">
    <property type="entry name" value="TRAP_DctP"/>
</dbReference>
<feature type="signal peptide" evidence="2">
    <location>
        <begin position="1"/>
        <end position="24"/>
    </location>
</feature>